<dbReference type="FunFam" id="3.40.50.1000:FF:000036">
    <property type="entry name" value="HAD family hydrolase"/>
    <property type="match status" value="1"/>
</dbReference>
<gene>
    <name evidence="4" type="primary">yhcW</name>
    <name evidence="4" type="ORF">JIR001_06250</name>
</gene>
<proteinExistence type="inferred from homology"/>
<organism evidence="4 5">
    <name type="scientific">Polycladomyces abyssicola</name>
    <dbReference type="NCBI Taxonomy" id="1125966"/>
    <lineage>
        <taxon>Bacteria</taxon>
        <taxon>Bacillati</taxon>
        <taxon>Bacillota</taxon>
        <taxon>Bacilli</taxon>
        <taxon>Bacillales</taxon>
        <taxon>Thermoactinomycetaceae</taxon>
        <taxon>Polycladomyces</taxon>
    </lineage>
</organism>
<dbReference type="PANTHER" id="PTHR18901">
    <property type="entry name" value="2-DEOXYGLUCOSE-6-PHOSPHATE PHOSPHATASE 2"/>
    <property type="match status" value="1"/>
</dbReference>
<evidence type="ECO:0000256" key="3">
    <source>
        <dbReference type="ARBA" id="ARBA00022801"/>
    </source>
</evidence>
<dbReference type="SFLD" id="SFLDG01135">
    <property type="entry name" value="C1.5.6:_HAD__Beta-PGM__Phospha"/>
    <property type="match status" value="1"/>
</dbReference>
<dbReference type="EMBL" id="AP024601">
    <property type="protein sequence ID" value="BCU80842.1"/>
    <property type="molecule type" value="Genomic_DNA"/>
</dbReference>
<dbReference type="GO" id="GO:0046872">
    <property type="term" value="F:metal ion binding"/>
    <property type="evidence" value="ECO:0007669"/>
    <property type="project" value="UniProtKB-KW"/>
</dbReference>
<dbReference type="NCBIfam" id="TIGR01509">
    <property type="entry name" value="HAD-SF-IA-v3"/>
    <property type="match status" value="1"/>
</dbReference>
<reference evidence="4" key="1">
    <citation type="journal article" date="2013" name="Int. J. Syst. Evol. Microbiol.">
        <title>Polycladomyces abyssicola gen. nov., sp. nov., a thermophilic filamentous bacterium isolated from hemipelagic sediment.</title>
        <authorList>
            <person name="Tsubouchi T."/>
            <person name="Shimane Y."/>
            <person name="Mori K."/>
            <person name="Usui K."/>
            <person name="Hiraki T."/>
            <person name="Tame A."/>
            <person name="Uematsu K."/>
            <person name="Maruyama T."/>
            <person name="Hatada Y."/>
        </authorList>
    </citation>
    <scope>NUCLEOTIDE SEQUENCE</scope>
    <source>
        <strain evidence="4">JIR-001</strain>
    </source>
</reference>
<dbReference type="KEGG" id="pabs:JIR001_06250"/>
<dbReference type="InterPro" id="IPR006439">
    <property type="entry name" value="HAD-SF_hydro_IA"/>
</dbReference>
<dbReference type="InterPro" id="IPR036412">
    <property type="entry name" value="HAD-like_sf"/>
</dbReference>
<dbReference type="CDD" id="cd16423">
    <property type="entry name" value="HAD_BPGM-like"/>
    <property type="match status" value="1"/>
</dbReference>
<keyword evidence="2" id="KW-0479">Metal-binding</keyword>
<evidence type="ECO:0000313" key="4">
    <source>
        <dbReference type="EMBL" id="BCU80842.1"/>
    </source>
</evidence>
<dbReference type="SFLD" id="SFLDS00003">
    <property type="entry name" value="Haloacid_Dehalogenase"/>
    <property type="match status" value="1"/>
</dbReference>
<dbReference type="PANTHER" id="PTHR18901:SF38">
    <property type="entry name" value="PSEUDOURIDINE-5'-PHOSPHATASE"/>
    <property type="match status" value="1"/>
</dbReference>
<accession>A0A8D5UF32</accession>
<keyword evidence="5" id="KW-1185">Reference proteome</keyword>
<dbReference type="Gene3D" id="3.40.50.1000">
    <property type="entry name" value="HAD superfamily/HAD-like"/>
    <property type="match status" value="1"/>
</dbReference>
<evidence type="ECO:0000256" key="1">
    <source>
        <dbReference type="ARBA" id="ARBA00006171"/>
    </source>
</evidence>
<dbReference type="InterPro" id="IPR041492">
    <property type="entry name" value="HAD_2"/>
</dbReference>
<dbReference type="PRINTS" id="PR00413">
    <property type="entry name" value="HADHALOGNASE"/>
</dbReference>
<sequence length="228" mass="25362">MIRAVIFDFDGTILDTETPAYLTLKEIYQKYGIELPLDEWCKCIGTRGGEFDPLGYLETCVGRPLDKEAILQRWRARHQKMVEQQRPLPGVERLLQEAKAKGLKVGLASSSDREVILHRLNMLDLLSDFDCVCTADDVEHVKPDPALYLLAVSRLGVRPEEAVAVEDSPNGALAAKRAGMRCVVVPNPMTEGLDFGEYDLRLDSLEELTVDGLLDGSAFSVSVKGERR</sequence>
<dbReference type="InterPro" id="IPR023198">
    <property type="entry name" value="PGP-like_dom2"/>
</dbReference>
<dbReference type="SFLD" id="SFLDG01129">
    <property type="entry name" value="C1.5:_HAD__Beta-PGM__Phosphata"/>
    <property type="match status" value="1"/>
</dbReference>
<dbReference type="Pfam" id="PF13419">
    <property type="entry name" value="HAD_2"/>
    <property type="match status" value="1"/>
</dbReference>
<evidence type="ECO:0000256" key="2">
    <source>
        <dbReference type="ARBA" id="ARBA00022723"/>
    </source>
</evidence>
<name>A0A8D5UF32_9BACL</name>
<dbReference type="Proteomes" id="UP000677436">
    <property type="component" value="Chromosome"/>
</dbReference>
<comment type="similarity">
    <text evidence="1">Belongs to the HAD-like hydrolase superfamily. CbbY/CbbZ/Gph/YieH family.</text>
</comment>
<dbReference type="AlphaFoldDB" id="A0A8D5UF32"/>
<keyword evidence="3" id="KW-0378">Hydrolase</keyword>
<dbReference type="RefSeq" id="WP_212774153.1">
    <property type="nucleotide sequence ID" value="NZ_AP024601.1"/>
</dbReference>
<protein>
    <submittedName>
        <fullName evidence="4">Uncharacterized protein</fullName>
    </submittedName>
</protein>
<dbReference type="SUPFAM" id="SSF56784">
    <property type="entry name" value="HAD-like"/>
    <property type="match status" value="1"/>
</dbReference>
<reference evidence="4" key="2">
    <citation type="journal article" date="2021" name="Microbiol. Resour. Announc.">
        <title>Complete Genome Sequence of Polycladomyces abyssicola JIR-001T, Isolated from Hemipelagic Sediment in Deep Seawater.</title>
        <authorList>
            <person name="Tsubouchi T."/>
            <person name="Kaneko Y."/>
        </authorList>
    </citation>
    <scope>NUCLEOTIDE SEQUENCE</scope>
    <source>
        <strain evidence="4">JIR-001</strain>
    </source>
</reference>
<dbReference type="GO" id="GO:0016787">
    <property type="term" value="F:hydrolase activity"/>
    <property type="evidence" value="ECO:0007669"/>
    <property type="project" value="UniProtKB-KW"/>
</dbReference>
<evidence type="ECO:0000313" key="5">
    <source>
        <dbReference type="Proteomes" id="UP000677436"/>
    </source>
</evidence>
<dbReference type="InterPro" id="IPR023214">
    <property type="entry name" value="HAD_sf"/>
</dbReference>
<dbReference type="Gene3D" id="1.10.150.240">
    <property type="entry name" value="Putative phosphatase, domain 2"/>
    <property type="match status" value="1"/>
</dbReference>